<evidence type="ECO:0000256" key="3">
    <source>
        <dbReference type="ARBA" id="ARBA00023163"/>
    </source>
</evidence>
<keyword evidence="6" id="KW-1185">Reference proteome</keyword>
<evidence type="ECO:0000256" key="2">
    <source>
        <dbReference type="ARBA" id="ARBA00023125"/>
    </source>
</evidence>
<dbReference type="SMART" id="SM00354">
    <property type="entry name" value="HTH_LACI"/>
    <property type="match status" value="1"/>
</dbReference>
<dbReference type="InterPro" id="IPR000843">
    <property type="entry name" value="HTH_LacI"/>
</dbReference>
<dbReference type="InterPro" id="IPR028082">
    <property type="entry name" value="Peripla_BP_I"/>
</dbReference>
<reference evidence="5" key="1">
    <citation type="submission" date="2021-06" db="EMBL/GenBank/DDBJ databases">
        <title>Genome-based taxonomic framework of Microbacterium strains isolated from marine environment, the description of four new species and reclassification of four preexisting species.</title>
        <authorList>
            <person name="Lee S.D."/>
            <person name="Kim S.-M."/>
            <person name="Byeon Y.-S."/>
            <person name="Yang H.L."/>
            <person name="Kim I.S."/>
        </authorList>
    </citation>
    <scope>NUCLEOTIDE SEQUENCE</scope>
    <source>
        <strain evidence="5">KACC 20510</strain>
    </source>
</reference>
<dbReference type="CDD" id="cd01392">
    <property type="entry name" value="HTH_LacI"/>
    <property type="match status" value="1"/>
</dbReference>
<dbReference type="Pfam" id="PF00356">
    <property type="entry name" value="LacI"/>
    <property type="match status" value="1"/>
</dbReference>
<keyword evidence="2" id="KW-0238">DNA-binding</keyword>
<dbReference type="SUPFAM" id="SSF53822">
    <property type="entry name" value="Periplasmic binding protein-like I"/>
    <property type="match status" value="1"/>
</dbReference>
<gene>
    <name evidence="5" type="ORF">KZC48_02205</name>
</gene>
<evidence type="ECO:0000313" key="6">
    <source>
        <dbReference type="Proteomes" id="UP001172731"/>
    </source>
</evidence>
<dbReference type="InterPro" id="IPR010982">
    <property type="entry name" value="Lambda_DNA-bd_dom_sf"/>
</dbReference>
<sequence length="335" mass="35072">MVTVHDVAARSGVSIATVSRTLRVPHRVSGDTRDRVLAAIEELGYRPNRAAASLRRGRTGVIAFVVPDIENPYFASLTKGAQAASRARGYGLVVVDTTESAEVESEEIRALRSQIDGIILVSSRLPDEQLLEVAEGAVSVLINRDLGDRSPATPSVAIDETAASDAAVAHLAGLGHRRLAYVGGPAHSWSQERRARGVRDAVAARPGLTLAELADVVPTAAGGRAVADAVLGGGVTAVLAYNDLVALGLLAEWGERGVRVPEDISLVGFDNTFVAELSSPLLTSVGTDLRDAGEAAVELLLQRVEATDSDAPAAYRTLRPELVVRASTAPVRTAD</sequence>
<dbReference type="CDD" id="cd06267">
    <property type="entry name" value="PBP1_LacI_sugar_binding-like"/>
    <property type="match status" value="1"/>
</dbReference>
<evidence type="ECO:0000313" key="5">
    <source>
        <dbReference type="EMBL" id="MDN4463219.1"/>
    </source>
</evidence>
<dbReference type="SUPFAM" id="SSF47413">
    <property type="entry name" value="lambda repressor-like DNA-binding domains"/>
    <property type="match status" value="1"/>
</dbReference>
<keyword evidence="1" id="KW-0805">Transcription regulation</keyword>
<dbReference type="Pfam" id="PF13377">
    <property type="entry name" value="Peripla_BP_3"/>
    <property type="match status" value="1"/>
</dbReference>
<organism evidence="5 6">
    <name type="scientific">Microbacterium aurantiacum</name>
    <dbReference type="NCBI Taxonomy" id="162393"/>
    <lineage>
        <taxon>Bacteria</taxon>
        <taxon>Bacillati</taxon>
        <taxon>Actinomycetota</taxon>
        <taxon>Actinomycetes</taxon>
        <taxon>Micrococcales</taxon>
        <taxon>Microbacteriaceae</taxon>
        <taxon>Microbacterium</taxon>
    </lineage>
</organism>
<evidence type="ECO:0000256" key="1">
    <source>
        <dbReference type="ARBA" id="ARBA00023015"/>
    </source>
</evidence>
<keyword evidence="3" id="KW-0804">Transcription</keyword>
<dbReference type="PROSITE" id="PS50932">
    <property type="entry name" value="HTH_LACI_2"/>
    <property type="match status" value="1"/>
</dbReference>
<evidence type="ECO:0000259" key="4">
    <source>
        <dbReference type="PROSITE" id="PS50932"/>
    </source>
</evidence>
<feature type="domain" description="HTH lacI-type" evidence="4">
    <location>
        <begin position="2"/>
        <end position="56"/>
    </location>
</feature>
<dbReference type="InterPro" id="IPR046335">
    <property type="entry name" value="LacI/GalR-like_sensor"/>
</dbReference>
<dbReference type="PANTHER" id="PTHR30146:SF153">
    <property type="entry name" value="LACTOSE OPERON REPRESSOR"/>
    <property type="match status" value="1"/>
</dbReference>
<accession>A0ABT8FPM0</accession>
<dbReference type="Gene3D" id="1.10.260.40">
    <property type="entry name" value="lambda repressor-like DNA-binding domains"/>
    <property type="match status" value="1"/>
</dbReference>
<name>A0ABT8FPM0_9MICO</name>
<protein>
    <submittedName>
        <fullName evidence="5">LacI family transcriptional regulator</fullName>
    </submittedName>
</protein>
<dbReference type="PANTHER" id="PTHR30146">
    <property type="entry name" value="LACI-RELATED TRANSCRIPTIONAL REPRESSOR"/>
    <property type="match status" value="1"/>
</dbReference>
<dbReference type="Gene3D" id="3.40.50.2300">
    <property type="match status" value="2"/>
</dbReference>
<dbReference type="EMBL" id="JAHWXI010000001">
    <property type="protein sequence ID" value="MDN4463219.1"/>
    <property type="molecule type" value="Genomic_DNA"/>
</dbReference>
<dbReference type="Proteomes" id="UP001172731">
    <property type="component" value="Unassembled WGS sequence"/>
</dbReference>
<proteinExistence type="predicted"/>
<comment type="caution">
    <text evidence="5">The sequence shown here is derived from an EMBL/GenBank/DDBJ whole genome shotgun (WGS) entry which is preliminary data.</text>
</comment>